<proteinExistence type="predicted"/>
<protein>
    <submittedName>
        <fullName evidence="1">Uncharacterized protein</fullName>
    </submittedName>
</protein>
<sequence length="89" mass="9976">MNSFKIKIPDTILCEYLKDLSPKARNFELVRLATNGLLMEKGVFNLNVSSVNSDINVSHSNIASNENSVTNEKKEDIKPVDFGMDITQM</sequence>
<name>A0ABS9X762_9GAMM</name>
<dbReference type="RefSeq" id="WP_242289193.1">
    <property type="nucleotide sequence ID" value="NZ_JAKKSL010000007.1"/>
</dbReference>
<comment type="caution">
    <text evidence="1">The sequence shown here is derived from an EMBL/GenBank/DDBJ whole genome shotgun (WGS) entry which is preliminary data.</text>
</comment>
<reference evidence="1" key="1">
    <citation type="submission" date="2022-01" db="EMBL/GenBank/DDBJ databases">
        <title>Colwellia maritima, isolated from seawater.</title>
        <authorList>
            <person name="Kristyanto S."/>
            <person name="Jung J."/>
            <person name="Jeon C.O."/>
        </authorList>
    </citation>
    <scope>NUCLEOTIDE SEQUENCE</scope>
    <source>
        <strain evidence="1">MSW7</strain>
    </source>
</reference>
<accession>A0ABS9X762</accession>
<evidence type="ECO:0000313" key="1">
    <source>
        <dbReference type="EMBL" id="MCI2286049.1"/>
    </source>
</evidence>
<evidence type="ECO:0000313" key="2">
    <source>
        <dbReference type="Proteomes" id="UP001139646"/>
    </source>
</evidence>
<organism evidence="1 2">
    <name type="scientific">Colwellia maritima</name>
    <dbReference type="NCBI Taxonomy" id="2912588"/>
    <lineage>
        <taxon>Bacteria</taxon>
        <taxon>Pseudomonadati</taxon>
        <taxon>Pseudomonadota</taxon>
        <taxon>Gammaproteobacteria</taxon>
        <taxon>Alteromonadales</taxon>
        <taxon>Colwelliaceae</taxon>
        <taxon>Colwellia</taxon>
    </lineage>
</organism>
<dbReference type="EMBL" id="JAKKSL010000007">
    <property type="protein sequence ID" value="MCI2286049.1"/>
    <property type="molecule type" value="Genomic_DNA"/>
</dbReference>
<gene>
    <name evidence="1" type="ORF">L3081_24820</name>
</gene>
<keyword evidence="2" id="KW-1185">Reference proteome</keyword>
<dbReference type="Proteomes" id="UP001139646">
    <property type="component" value="Unassembled WGS sequence"/>
</dbReference>